<dbReference type="HAMAP" id="MF_02065">
    <property type="entry name" value="MltG"/>
    <property type="match status" value="1"/>
</dbReference>
<evidence type="ECO:0000313" key="8">
    <source>
        <dbReference type="EMBL" id="ASM78006.1"/>
    </source>
</evidence>
<dbReference type="CDD" id="cd08010">
    <property type="entry name" value="MltG_like"/>
    <property type="match status" value="1"/>
</dbReference>
<dbReference type="Proteomes" id="UP000199729">
    <property type="component" value="Chromosome"/>
</dbReference>
<keyword evidence="2 7" id="KW-0812">Transmembrane</keyword>
<dbReference type="KEGG" id="vff:VITFI_CDS2228"/>
<dbReference type="GO" id="GO:0005886">
    <property type="term" value="C:plasma membrane"/>
    <property type="evidence" value="ECO:0007669"/>
    <property type="project" value="UniProtKB-UniRule"/>
</dbReference>
<dbReference type="GO" id="GO:0071555">
    <property type="term" value="P:cell wall organization"/>
    <property type="evidence" value="ECO:0007669"/>
    <property type="project" value="UniProtKB-KW"/>
</dbReference>
<dbReference type="EMBL" id="CP022423">
    <property type="protein sequence ID" value="ASM78006.1"/>
    <property type="molecule type" value="Genomic_DNA"/>
</dbReference>
<sequence length="332" mass="37283">MKRLLWAVIGLTVVATATLGGLAYVWLNAPLVLRSEHVELSIEPGTSVRAIAQAWVAAGVEEPEELLYQWFRWSGQSRSIRAGSYEIDERTTPRELLARMVRGDQTLQTVRFIEGWTFRQVRAALLRAPHLRPTLQDMSDEQIATLLGFQDGHVEGWIFPDTYAYSRGVSDLTVLRRAVATMQRHVETTWQDRREDVPLRSAYELLVLASIVEKETGLPSDRGRIAGVFVNRLKMGMPLQSDPTVIYGLGSEFDGNLRKIDLQTDTPWNTYTRRGLPPTPIAMPGLQALRAVARPDPTPALYFVARGDGSSEFSNTLIEHNRAVNQYQRGSP</sequence>
<keyword evidence="1 7" id="KW-1003">Cell membrane</keyword>
<evidence type="ECO:0000256" key="3">
    <source>
        <dbReference type="ARBA" id="ARBA00022989"/>
    </source>
</evidence>
<dbReference type="InterPro" id="IPR003770">
    <property type="entry name" value="MLTG-like"/>
</dbReference>
<evidence type="ECO:0000313" key="9">
    <source>
        <dbReference type="Proteomes" id="UP000199729"/>
    </source>
</evidence>
<dbReference type="Gene3D" id="3.30.160.60">
    <property type="entry name" value="Classic Zinc Finger"/>
    <property type="match status" value="1"/>
</dbReference>
<dbReference type="Pfam" id="PF02618">
    <property type="entry name" value="YceG"/>
    <property type="match status" value="1"/>
</dbReference>
<dbReference type="PANTHER" id="PTHR30518">
    <property type="entry name" value="ENDOLYTIC MUREIN TRANSGLYCOSYLASE"/>
    <property type="match status" value="1"/>
</dbReference>
<dbReference type="EC" id="4.2.2.29" evidence="7"/>
<keyword evidence="9" id="KW-1185">Reference proteome</keyword>
<keyword evidence="3 7" id="KW-1133">Transmembrane helix</keyword>
<accession>A0A221KG51</accession>
<comment type="catalytic activity">
    <reaction evidence="7">
        <text>a peptidoglycan chain = a peptidoglycan chain with N-acetyl-1,6-anhydromuramyl-[peptide] at the reducing end + a peptidoglycan chain with N-acetylglucosamine at the non-reducing end.</text>
        <dbReference type="EC" id="4.2.2.29"/>
    </reaction>
</comment>
<reference evidence="8 9" key="1">
    <citation type="submission" date="2017-07" db="EMBL/GenBank/DDBJ databases">
        <title>Complete Genome Sequence of the cosmetic ferment Vitreoscilla filiformis (ATCC15551).</title>
        <authorList>
            <person name="Contreras S."/>
            <person name="Sagory-Zalkind P."/>
            <person name="Blanquart H."/>
            <person name="Iltis A."/>
            <person name="Morand S.C."/>
        </authorList>
    </citation>
    <scope>NUCLEOTIDE SEQUENCE [LARGE SCALE GENOMIC DNA]</scope>
    <source>
        <strain evidence="8 9">ATCC 15551</strain>
    </source>
</reference>
<name>A0A221KG51_VITFI</name>
<dbReference type="AlphaFoldDB" id="A0A221KG51"/>
<evidence type="ECO:0000256" key="2">
    <source>
        <dbReference type="ARBA" id="ARBA00022692"/>
    </source>
</evidence>
<evidence type="ECO:0000256" key="6">
    <source>
        <dbReference type="ARBA" id="ARBA00023316"/>
    </source>
</evidence>
<dbReference type="GO" id="GO:0009252">
    <property type="term" value="P:peptidoglycan biosynthetic process"/>
    <property type="evidence" value="ECO:0007669"/>
    <property type="project" value="UniProtKB-UniRule"/>
</dbReference>
<dbReference type="PANTHER" id="PTHR30518:SF2">
    <property type="entry name" value="ENDOLYTIC MUREIN TRANSGLYCOSYLASE"/>
    <property type="match status" value="1"/>
</dbReference>
<organism evidence="8 9">
    <name type="scientific">Vitreoscilla filiformis</name>
    <dbReference type="NCBI Taxonomy" id="63"/>
    <lineage>
        <taxon>Bacteria</taxon>
        <taxon>Pseudomonadati</taxon>
        <taxon>Pseudomonadota</taxon>
        <taxon>Betaproteobacteria</taxon>
        <taxon>Neisseriales</taxon>
        <taxon>Neisseriaceae</taxon>
        <taxon>Vitreoscilla</taxon>
    </lineage>
</organism>
<dbReference type="GO" id="GO:0008932">
    <property type="term" value="F:lytic endotransglycosylase activity"/>
    <property type="evidence" value="ECO:0007669"/>
    <property type="project" value="UniProtKB-UniRule"/>
</dbReference>
<evidence type="ECO:0000256" key="7">
    <source>
        <dbReference type="HAMAP-Rule" id="MF_02065"/>
    </source>
</evidence>
<keyword evidence="4 7" id="KW-0472">Membrane</keyword>
<proteinExistence type="inferred from homology"/>
<feature type="site" description="Important for catalytic activity" evidence="7">
    <location>
        <position position="215"/>
    </location>
</feature>
<protein>
    <recommendedName>
        <fullName evidence="7">Endolytic murein transglycosylase</fullName>
        <ecNumber evidence="7">4.2.2.29</ecNumber>
    </recommendedName>
    <alternativeName>
        <fullName evidence="7">Peptidoglycan lytic transglycosylase</fullName>
    </alternativeName>
    <alternativeName>
        <fullName evidence="7">Peptidoglycan polymerization terminase</fullName>
    </alternativeName>
</protein>
<comment type="function">
    <text evidence="7">Functions as a peptidoglycan terminase that cleaves nascent peptidoglycan strands endolytically to terminate their elongation.</text>
</comment>
<dbReference type="NCBIfam" id="TIGR00247">
    <property type="entry name" value="endolytic transglycosylase MltG"/>
    <property type="match status" value="1"/>
</dbReference>
<evidence type="ECO:0000256" key="1">
    <source>
        <dbReference type="ARBA" id="ARBA00022475"/>
    </source>
</evidence>
<keyword evidence="7" id="KW-0997">Cell inner membrane</keyword>
<comment type="similarity">
    <text evidence="7">Belongs to the transglycosylase MltG family.</text>
</comment>
<evidence type="ECO:0000256" key="5">
    <source>
        <dbReference type="ARBA" id="ARBA00023239"/>
    </source>
</evidence>
<keyword evidence="5 7" id="KW-0456">Lyase</keyword>
<gene>
    <name evidence="7" type="primary">mltG</name>
    <name evidence="8" type="ORF">VITFI_CDS2228</name>
</gene>
<keyword evidence="6 7" id="KW-0961">Cell wall biogenesis/degradation</keyword>
<dbReference type="Gene3D" id="3.30.1490.480">
    <property type="entry name" value="Endolytic murein transglycosylase"/>
    <property type="match status" value="1"/>
</dbReference>
<evidence type="ECO:0000256" key="4">
    <source>
        <dbReference type="ARBA" id="ARBA00023136"/>
    </source>
</evidence>